<comment type="caution">
    <text evidence="2">The sequence shown here is derived from an EMBL/GenBank/DDBJ whole genome shotgun (WGS) entry which is preliminary data.</text>
</comment>
<dbReference type="Proteomes" id="UP000885672">
    <property type="component" value="Unassembled WGS sequence"/>
</dbReference>
<dbReference type="InterPro" id="IPR029062">
    <property type="entry name" value="Class_I_gatase-like"/>
</dbReference>
<dbReference type="InterPro" id="IPR026444">
    <property type="entry name" value="Secre_tail"/>
</dbReference>
<protein>
    <submittedName>
        <fullName evidence="2">T9SS type A sorting domain-containing protein</fullName>
    </submittedName>
</protein>
<sequence>SLDSAGMDTVTFPNWNVGPGSQTYELTFWHSLANDTNRGNDTVKTTTTTRGHDIATVSISIAGRVRAGQAVTPRISLRSTDYTERNFTAWCVVDSAGTTVYRDSVTIDSVPEQAMRSFAFPSDWTVGPTGATYGITAWHDCPTDENPLNDTLRAATEAVDQISILWLYSDYGPPDTTLGVRLRALGDSVVFMDVQSSTPTPGQLEPYDAVGAHSNYQFADPTALGNLLADYVDAGGGVVIGNFGLTSGWAMAGRLMTGDYATISPGANTQQSTTLGWNNAGHPIMAGVDSVREVYAGDGGFVASAESIARWADGRPYVAVSANQKVAGVNSYPGIFSQSPPQRGGDWALVFHNALHFVAGSVTGVGEFDPFRPALNVTLDAAPSIARRGVTVSYMLAAGSEYSLDVYDINGRLVRSLAAGTAPPGVQRVSWDMTDAAGRRVGSGIYFCKLVAGERSQTSKLVVE</sequence>
<dbReference type="AlphaFoldDB" id="A0A7V0XE68"/>
<dbReference type="SUPFAM" id="SSF52317">
    <property type="entry name" value="Class I glutamine amidotransferase-like"/>
    <property type="match status" value="1"/>
</dbReference>
<gene>
    <name evidence="2" type="ORF">ENN51_00645</name>
</gene>
<accession>A0A7V0XE68</accession>
<organism evidence="2">
    <name type="scientific">candidate division WOR-3 bacterium</name>
    <dbReference type="NCBI Taxonomy" id="2052148"/>
    <lineage>
        <taxon>Bacteria</taxon>
        <taxon>Bacteria division WOR-3</taxon>
    </lineage>
</organism>
<feature type="domain" description="FlgD/Vpr Ig-like" evidence="1">
    <location>
        <begin position="391"/>
        <end position="452"/>
    </location>
</feature>
<dbReference type="Gene3D" id="3.40.50.880">
    <property type="match status" value="1"/>
</dbReference>
<proteinExistence type="predicted"/>
<name>A0A7V0XE68_UNCW3</name>
<dbReference type="Gene3D" id="2.60.40.4070">
    <property type="match status" value="1"/>
</dbReference>
<dbReference type="Pfam" id="PF13860">
    <property type="entry name" value="FlgD_ig"/>
    <property type="match status" value="1"/>
</dbReference>
<dbReference type="InterPro" id="IPR025965">
    <property type="entry name" value="FlgD/Vpr_Ig-like"/>
</dbReference>
<dbReference type="EMBL" id="DSBX01000020">
    <property type="protein sequence ID" value="HDQ98782.1"/>
    <property type="molecule type" value="Genomic_DNA"/>
</dbReference>
<evidence type="ECO:0000259" key="1">
    <source>
        <dbReference type="Pfam" id="PF13860"/>
    </source>
</evidence>
<dbReference type="NCBIfam" id="TIGR04183">
    <property type="entry name" value="Por_Secre_tail"/>
    <property type="match status" value="1"/>
</dbReference>
<feature type="non-terminal residue" evidence="2">
    <location>
        <position position="1"/>
    </location>
</feature>
<reference evidence="2" key="1">
    <citation type="journal article" date="2020" name="mSystems">
        <title>Genome- and Community-Level Interaction Insights into Carbon Utilization and Element Cycling Functions of Hydrothermarchaeota in Hydrothermal Sediment.</title>
        <authorList>
            <person name="Zhou Z."/>
            <person name="Liu Y."/>
            <person name="Xu W."/>
            <person name="Pan J."/>
            <person name="Luo Z.H."/>
            <person name="Li M."/>
        </authorList>
    </citation>
    <scope>NUCLEOTIDE SEQUENCE [LARGE SCALE GENOMIC DNA]</scope>
    <source>
        <strain evidence="2">SpSt-1182</strain>
    </source>
</reference>
<evidence type="ECO:0000313" key="2">
    <source>
        <dbReference type="EMBL" id="HDQ98782.1"/>
    </source>
</evidence>